<feature type="region of interest" description="Disordered" evidence="1">
    <location>
        <begin position="1"/>
        <end position="67"/>
    </location>
</feature>
<reference evidence="2" key="1">
    <citation type="submission" date="2022-08" db="EMBL/GenBank/DDBJ databases">
        <authorList>
            <consortium name="DOE Joint Genome Institute"/>
            <person name="Min B."/>
            <person name="Riley R."/>
            <person name="Sierra-Patev S."/>
            <person name="Naranjo-Ortiz M."/>
            <person name="Looney B."/>
            <person name="Konkel Z."/>
            <person name="Slot J.C."/>
            <person name="Sakamoto Y."/>
            <person name="Steenwyk J.L."/>
            <person name="Rokas A."/>
            <person name="Carro J."/>
            <person name="Camarero S."/>
            <person name="Ferreira P."/>
            <person name="Molpeceres G."/>
            <person name="Ruiz-Duenas F.J."/>
            <person name="Serrano A."/>
            <person name="Henrissat B."/>
            <person name="Drula E."/>
            <person name="Hughes K.W."/>
            <person name="Mata J.L."/>
            <person name="Ishikawa N.K."/>
            <person name="Vargas-Isla R."/>
            <person name="Ushijima S."/>
            <person name="Smith C.A."/>
            <person name="Ahrendt S."/>
            <person name="Andreopoulos W."/>
            <person name="He G."/>
            <person name="Labutti K."/>
            <person name="Lipzen A."/>
            <person name="Ng V."/>
            <person name="Sandor L."/>
            <person name="Barry K."/>
            <person name="Martinez A.T."/>
            <person name="Xiao Y."/>
            <person name="Gibbons J.G."/>
            <person name="Terashima K."/>
            <person name="Hibbett D.S."/>
            <person name="Grigoriev I.V."/>
        </authorList>
    </citation>
    <scope>NUCLEOTIDE SEQUENCE</scope>
    <source>
        <strain evidence="2">TFB9207</strain>
    </source>
</reference>
<organism evidence="2 3">
    <name type="scientific">Lentinula raphanica</name>
    <dbReference type="NCBI Taxonomy" id="153919"/>
    <lineage>
        <taxon>Eukaryota</taxon>
        <taxon>Fungi</taxon>
        <taxon>Dikarya</taxon>
        <taxon>Basidiomycota</taxon>
        <taxon>Agaricomycotina</taxon>
        <taxon>Agaricomycetes</taxon>
        <taxon>Agaricomycetidae</taxon>
        <taxon>Agaricales</taxon>
        <taxon>Marasmiineae</taxon>
        <taxon>Omphalotaceae</taxon>
        <taxon>Lentinula</taxon>
    </lineage>
</organism>
<dbReference type="Proteomes" id="UP001163846">
    <property type="component" value="Unassembled WGS sequence"/>
</dbReference>
<feature type="compositionally biased region" description="Low complexity" evidence="1">
    <location>
        <begin position="1"/>
        <end position="20"/>
    </location>
</feature>
<accession>A0AA38U697</accession>
<sequence length="282" mass="30741">MGSRKNASPKKPSPSTSPTRRVARRRRVATGPHPMTLRQRNLHHQTVAPLSSLSATTNLSPTSPLTPPNEDAAVADASFMSGPLTPEPLTPTPLIDPRSKAIAPIIYQDADVAEASFMFGPLTPEPPTPTPMIDQDQISFFQLGVQNFEARRTPTPMTFQDADQTGAPFMSGALTPEPPVAMADEDGVTAFQLEVERFEARSDAVIAEQERALDSLKDKQAVIQEKYNLQSVQKKLDEDLAAPLDVAILFAYDVSIGIEPNMFKGVRIILKPLRVFSRSGNL</sequence>
<evidence type="ECO:0000313" key="2">
    <source>
        <dbReference type="EMBL" id="KAJ3833099.1"/>
    </source>
</evidence>
<name>A0AA38U697_9AGAR</name>
<dbReference type="AlphaFoldDB" id="A0AA38U697"/>
<evidence type="ECO:0000313" key="3">
    <source>
        <dbReference type="Proteomes" id="UP001163846"/>
    </source>
</evidence>
<evidence type="ECO:0000256" key="1">
    <source>
        <dbReference type="SAM" id="MobiDB-lite"/>
    </source>
</evidence>
<gene>
    <name evidence="2" type="ORF">F5878DRAFT_646223</name>
</gene>
<protein>
    <submittedName>
        <fullName evidence="2">Uncharacterized protein</fullName>
    </submittedName>
</protein>
<keyword evidence="3" id="KW-1185">Reference proteome</keyword>
<comment type="caution">
    <text evidence="2">The sequence shown here is derived from an EMBL/GenBank/DDBJ whole genome shotgun (WGS) entry which is preliminary data.</text>
</comment>
<proteinExistence type="predicted"/>
<dbReference type="EMBL" id="MU806773">
    <property type="protein sequence ID" value="KAJ3833099.1"/>
    <property type="molecule type" value="Genomic_DNA"/>
</dbReference>
<feature type="compositionally biased region" description="Low complexity" evidence="1">
    <location>
        <begin position="48"/>
        <end position="63"/>
    </location>
</feature>